<feature type="transmembrane region" description="Helical" evidence="1">
    <location>
        <begin position="209"/>
        <end position="229"/>
    </location>
</feature>
<accession>A0A9D2IZ79</accession>
<dbReference type="RefSeq" id="WP_394969324.1">
    <property type="nucleotide sequence ID" value="NZ_CALXHM010000040.1"/>
</dbReference>
<name>A0A9D2IZ79_9FIRM</name>
<keyword evidence="1" id="KW-0472">Membrane</keyword>
<feature type="transmembrane region" description="Helical" evidence="1">
    <location>
        <begin position="30"/>
        <end position="53"/>
    </location>
</feature>
<evidence type="ECO:0000313" key="2">
    <source>
        <dbReference type="EMBL" id="HIZ30741.1"/>
    </source>
</evidence>
<keyword evidence="1" id="KW-1133">Transmembrane helix</keyword>
<proteinExistence type="predicted"/>
<keyword evidence="1" id="KW-0812">Transmembrane</keyword>
<dbReference type="Proteomes" id="UP000824035">
    <property type="component" value="Unassembled WGS sequence"/>
</dbReference>
<organism evidence="2 3">
    <name type="scientific">Candidatus Allofournierella merdipullorum</name>
    <dbReference type="NCBI Taxonomy" id="2838595"/>
    <lineage>
        <taxon>Bacteria</taxon>
        <taxon>Bacillati</taxon>
        <taxon>Bacillota</taxon>
        <taxon>Clostridia</taxon>
        <taxon>Eubacteriales</taxon>
        <taxon>Oscillospiraceae</taxon>
        <taxon>Allofournierella</taxon>
    </lineage>
</organism>
<gene>
    <name evidence="2" type="ORF">H9813_05855</name>
</gene>
<reference evidence="2" key="2">
    <citation type="submission" date="2021-04" db="EMBL/GenBank/DDBJ databases">
        <authorList>
            <person name="Gilroy R."/>
        </authorList>
    </citation>
    <scope>NUCLEOTIDE SEQUENCE</scope>
    <source>
        <strain evidence="2">ChiGjej4B4-18154</strain>
    </source>
</reference>
<evidence type="ECO:0000256" key="1">
    <source>
        <dbReference type="SAM" id="Phobius"/>
    </source>
</evidence>
<comment type="caution">
    <text evidence="2">The sequence shown here is derived from an EMBL/GenBank/DDBJ whole genome shotgun (WGS) entry which is preliminary data.</text>
</comment>
<reference evidence="2" key="1">
    <citation type="journal article" date="2021" name="PeerJ">
        <title>Extensive microbial diversity within the chicken gut microbiome revealed by metagenomics and culture.</title>
        <authorList>
            <person name="Gilroy R."/>
            <person name="Ravi A."/>
            <person name="Getino M."/>
            <person name="Pursley I."/>
            <person name="Horton D.L."/>
            <person name="Alikhan N.F."/>
            <person name="Baker D."/>
            <person name="Gharbi K."/>
            <person name="Hall N."/>
            <person name="Watson M."/>
            <person name="Adriaenssens E.M."/>
            <person name="Foster-Nyarko E."/>
            <person name="Jarju S."/>
            <person name="Secka A."/>
            <person name="Antonio M."/>
            <person name="Oren A."/>
            <person name="Chaudhuri R.R."/>
            <person name="La Ragione R."/>
            <person name="Hildebrand F."/>
            <person name="Pallen M.J."/>
        </authorList>
    </citation>
    <scope>NUCLEOTIDE SEQUENCE</scope>
    <source>
        <strain evidence="2">ChiGjej4B4-18154</strain>
    </source>
</reference>
<protein>
    <submittedName>
        <fullName evidence="2">Uncharacterized protein</fullName>
    </submittedName>
</protein>
<feature type="transmembrane region" description="Helical" evidence="1">
    <location>
        <begin position="241"/>
        <end position="259"/>
    </location>
</feature>
<feature type="transmembrane region" description="Helical" evidence="1">
    <location>
        <begin position="73"/>
        <end position="95"/>
    </location>
</feature>
<sequence length="283" mass="30408">MEETMAAAPQQVQKKPGFWKTMLETLKTSLAPTAIMAVFWLVLSWAKAAGIQWAILWPFQFLTGALAGMEGSALGGTIGKAILLVCFNSLFRGLLMHRKWDGRRRDNVKSELKAQTKAQLFARIPQYSNLKLLWKDRSPHMLAAGLWGGAAALAAYPFLTGDGSAVNSMVCVALFLTIGGQIARQRGLLITLLNILLAKKALRTVNRGVIDRVFAGFAVGMAAAVPLSLTKNLSVTFLWPLLARGLPILLALLGIFCLVRPRLAAAKAKKAAAAADAGEAQGK</sequence>
<dbReference type="AlphaFoldDB" id="A0A9D2IZ79"/>
<dbReference type="EMBL" id="DXBV01000053">
    <property type="protein sequence ID" value="HIZ30741.1"/>
    <property type="molecule type" value="Genomic_DNA"/>
</dbReference>
<evidence type="ECO:0000313" key="3">
    <source>
        <dbReference type="Proteomes" id="UP000824035"/>
    </source>
</evidence>